<dbReference type="EnsemblMetazoa" id="PPA46371.1">
    <property type="protein sequence ID" value="PPA46371.1"/>
    <property type="gene ID" value="WBGene00284740"/>
</dbReference>
<evidence type="ECO:0000256" key="1">
    <source>
        <dbReference type="SAM" id="MobiDB-lite"/>
    </source>
</evidence>
<evidence type="ECO:0000313" key="3">
    <source>
        <dbReference type="Proteomes" id="UP000005239"/>
    </source>
</evidence>
<organism evidence="2 3">
    <name type="scientific">Pristionchus pacificus</name>
    <name type="common">Parasitic nematode worm</name>
    <dbReference type="NCBI Taxonomy" id="54126"/>
    <lineage>
        <taxon>Eukaryota</taxon>
        <taxon>Metazoa</taxon>
        <taxon>Ecdysozoa</taxon>
        <taxon>Nematoda</taxon>
        <taxon>Chromadorea</taxon>
        <taxon>Rhabditida</taxon>
        <taxon>Rhabditina</taxon>
        <taxon>Diplogasteromorpha</taxon>
        <taxon>Diplogasteroidea</taxon>
        <taxon>Neodiplogasteridae</taxon>
        <taxon>Pristionchus</taxon>
    </lineage>
</organism>
<keyword evidence="3" id="KW-1185">Reference proteome</keyword>
<feature type="region of interest" description="Disordered" evidence="1">
    <location>
        <begin position="1"/>
        <end position="60"/>
    </location>
</feature>
<dbReference type="Proteomes" id="UP000005239">
    <property type="component" value="Unassembled WGS sequence"/>
</dbReference>
<accession>A0A2A6BIC4</accession>
<protein>
    <submittedName>
        <fullName evidence="2">Uncharacterized protein</fullName>
    </submittedName>
</protein>
<evidence type="ECO:0000313" key="2">
    <source>
        <dbReference type="EnsemblMetazoa" id="PPA46371.1"/>
    </source>
</evidence>
<sequence>MSIGKECDEKDDDGEDDERGKENSDGELGDDTFDDKTKSEELEKAERMGRVRRRHNEEGGEVRLMRYTDDRDVITQRDEQALSMEREMLLSAD</sequence>
<feature type="compositionally biased region" description="Basic and acidic residues" evidence="1">
    <location>
        <begin position="34"/>
        <end position="60"/>
    </location>
</feature>
<proteinExistence type="predicted"/>
<gene>
    <name evidence="2" type="primary">WBGene00284740</name>
</gene>
<accession>A0A8R1V202</accession>
<reference evidence="3" key="1">
    <citation type="journal article" date="2008" name="Nat. Genet.">
        <title>The Pristionchus pacificus genome provides a unique perspective on nematode lifestyle and parasitism.</title>
        <authorList>
            <person name="Dieterich C."/>
            <person name="Clifton S.W."/>
            <person name="Schuster L.N."/>
            <person name="Chinwalla A."/>
            <person name="Delehaunty K."/>
            <person name="Dinkelacker I."/>
            <person name="Fulton L."/>
            <person name="Fulton R."/>
            <person name="Godfrey J."/>
            <person name="Minx P."/>
            <person name="Mitreva M."/>
            <person name="Roeseler W."/>
            <person name="Tian H."/>
            <person name="Witte H."/>
            <person name="Yang S.P."/>
            <person name="Wilson R.K."/>
            <person name="Sommer R.J."/>
        </authorList>
    </citation>
    <scope>NUCLEOTIDE SEQUENCE [LARGE SCALE GENOMIC DNA]</scope>
    <source>
        <strain evidence="3">PS312</strain>
    </source>
</reference>
<name>A0A2A6BIC4_PRIPA</name>
<reference evidence="2" key="2">
    <citation type="submission" date="2022-06" db="UniProtKB">
        <authorList>
            <consortium name="EnsemblMetazoa"/>
        </authorList>
    </citation>
    <scope>IDENTIFICATION</scope>
    <source>
        <strain evidence="2">PS312</strain>
    </source>
</reference>
<dbReference type="AlphaFoldDB" id="A0A2A6BIC4"/>